<dbReference type="GO" id="GO:0005737">
    <property type="term" value="C:cytoplasm"/>
    <property type="evidence" value="ECO:0007669"/>
    <property type="project" value="TreeGrafter"/>
</dbReference>
<protein>
    <submittedName>
        <fullName evidence="1">40S ribosomal protein S23</fullName>
    </submittedName>
</protein>
<evidence type="ECO:0000313" key="1">
    <source>
        <dbReference type="EMBL" id="CAA2978072.1"/>
    </source>
</evidence>
<reference evidence="1 2" key="1">
    <citation type="submission" date="2019-12" db="EMBL/GenBank/DDBJ databases">
        <authorList>
            <person name="Alioto T."/>
            <person name="Alioto T."/>
            <person name="Gomez Garrido J."/>
        </authorList>
    </citation>
    <scope>NUCLEOTIDE SEQUENCE [LARGE SCALE GENOMIC DNA]</scope>
</reference>
<dbReference type="Proteomes" id="UP000594638">
    <property type="component" value="Unassembled WGS sequence"/>
</dbReference>
<dbReference type="GO" id="GO:0005840">
    <property type="term" value="C:ribosome"/>
    <property type="evidence" value="ECO:0007669"/>
    <property type="project" value="UniProtKB-KW"/>
</dbReference>
<dbReference type="PANTHER" id="PTHR31741:SF66">
    <property type="entry name" value="O-FUCOSYLTRANSFERASE 20"/>
    <property type="match status" value="1"/>
</dbReference>
<dbReference type="PANTHER" id="PTHR31741">
    <property type="entry name" value="OS02G0726500 PROTEIN-RELATED"/>
    <property type="match status" value="1"/>
</dbReference>
<evidence type="ECO:0000313" key="2">
    <source>
        <dbReference type="Proteomes" id="UP000594638"/>
    </source>
</evidence>
<dbReference type="OrthoDB" id="2016498at2759"/>
<comment type="caution">
    <text evidence="1">The sequence shown here is derived from an EMBL/GenBank/DDBJ whole genome shotgun (WGS) entry which is preliminary data.</text>
</comment>
<keyword evidence="1" id="KW-0687">Ribonucleoprotein</keyword>
<dbReference type="AlphaFoldDB" id="A0A8S0RFM8"/>
<dbReference type="Gramene" id="OE9A038777T1">
    <property type="protein sequence ID" value="OE9A038777C1"/>
    <property type="gene ID" value="OE9A038777"/>
</dbReference>
<gene>
    <name evidence="1" type="ORF">OLEA9_A038777</name>
</gene>
<accession>A0A8S0RFM8</accession>
<dbReference type="EMBL" id="CACTIH010003616">
    <property type="protein sequence ID" value="CAA2978072.1"/>
    <property type="molecule type" value="Genomic_DNA"/>
</dbReference>
<keyword evidence="1" id="KW-0689">Ribosomal protein</keyword>
<organism evidence="1 2">
    <name type="scientific">Olea europaea subsp. europaea</name>
    <dbReference type="NCBI Taxonomy" id="158383"/>
    <lineage>
        <taxon>Eukaryota</taxon>
        <taxon>Viridiplantae</taxon>
        <taxon>Streptophyta</taxon>
        <taxon>Embryophyta</taxon>
        <taxon>Tracheophyta</taxon>
        <taxon>Spermatophyta</taxon>
        <taxon>Magnoliopsida</taxon>
        <taxon>eudicotyledons</taxon>
        <taxon>Gunneridae</taxon>
        <taxon>Pentapetalae</taxon>
        <taxon>asterids</taxon>
        <taxon>lamiids</taxon>
        <taxon>Lamiales</taxon>
        <taxon>Oleaceae</taxon>
        <taxon>Oleeae</taxon>
        <taxon>Olea</taxon>
    </lineage>
</organism>
<name>A0A8S0RFM8_OLEEU</name>
<keyword evidence="2" id="KW-1185">Reference proteome</keyword>
<sequence>MAAIDYIVSENSDVFLASHGGNMGHAIPGTGLMQAAKRPSLQTKREMLPYFLNSSLSEAEFNRIMLDLHRDSFGKPEFRNSKAGRDMTKYPIPKCMCNSSTKAYSSVQLLKASIFIELRLESFE</sequence>
<proteinExistence type="predicted"/>